<evidence type="ECO:0000313" key="2">
    <source>
        <dbReference type="Proteomes" id="UP000276133"/>
    </source>
</evidence>
<dbReference type="Proteomes" id="UP000276133">
    <property type="component" value="Unassembled WGS sequence"/>
</dbReference>
<evidence type="ECO:0000313" key="1">
    <source>
        <dbReference type="EMBL" id="RNA32985.1"/>
    </source>
</evidence>
<dbReference type="InterPro" id="IPR011990">
    <property type="entry name" value="TPR-like_helical_dom_sf"/>
</dbReference>
<dbReference type="Gene3D" id="1.25.40.10">
    <property type="entry name" value="Tetratricopeptide repeat domain"/>
    <property type="match status" value="1"/>
</dbReference>
<gene>
    <name evidence="1" type="ORF">BpHYR1_037716</name>
</gene>
<keyword evidence="2" id="KW-1185">Reference proteome</keyword>
<proteinExistence type="predicted"/>
<dbReference type="PANTHER" id="PTHR31859:SF1">
    <property type="entry name" value="TETRATRICOPEPTIDE REPEAT PROTEIN 39C"/>
    <property type="match status" value="1"/>
</dbReference>
<dbReference type="InterPro" id="IPR019412">
    <property type="entry name" value="IML2/TPR_39"/>
</dbReference>
<dbReference type="AlphaFoldDB" id="A0A3M7SBF7"/>
<dbReference type="Pfam" id="PF10300">
    <property type="entry name" value="Iml2-TPR_39"/>
    <property type="match status" value="1"/>
</dbReference>
<protein>
    <submittedName>
        <fullName evidence="1">Tetratricopeptide repeat 39C-like</fullName>
    </submittedName>
</protein>
<organism evidence="1 2">
    <name type="scientific">Brachionus plicatilis</name>
    <name type="common">Marine rotifer</name>
    <name type="synonym">Brachionus muelleri</name>
    <dbReference type="NCBI Taxonomy" id="10195"/>
    <lineage>
        <taxon>Eukaryota</taxon>
        <taxon>Metazoa</taxon>
        <taxon>Spiralia</taxon>
        <taxon>Gnathifera</taxon>
        <taxon>Rotifera</taxon>
        <taxon>Eurotatoria</taxon>
        <taxon>Monogononta</taxon>
        <taxon>Pseudotrocha</taxon>
        <taxon>Ploima</taxon>
        <taxon>Brachionidae</taxon>
        <taxon>Brachionus</taxon>
    </lineage>
</organism>
<sequence length="563" mass="64400">MTMSQENLTDVEISCRGIDLMVNNDWDGCEKLFTKYKDHSPLTNYCYSYFSFMKAILTFEDHLLEAAHKNIENTQKLCTESTKMFSSFKKAFKISNHSNKAPDMPKEKILEDKFTKAIILADCKLYLAILTFVRQIASSYLTSGLLQIRKSWKLYAKLQKQLYGLYKKLEPNAEQIYGSDPNSSVLQLWMDESDEMESDSKSKSSDDKSDDQLSEAINELNVTDEEASTGIPLETVKRLLGSVSFGYGLFQICLSFMPPNILKLIKVFGFEGDRSVAIKAINFTSNSKDMRAPFADMVLLWYSTQATPLFGLGEGDVLISDEDTKSILDKNLSKYQKSSLFHYLKGKYCRSLLKDLSAALSCYEQAAEYSNHIREIELISIYEIGWIHMTNLEYEKALEKFVVLHKDSKWSRSFSTYICGILSGSMGNFSQASQYVKEALKLIAAQTKKLNAMECFNECLARGEHEKLIIGKYALVCSNLEIGLISMNKNDLASAKSYINKAQTGYKEFELEERIQTLIKSSQRRLKFRMDNEKMSSILKEEKEAEEQEKIKKQNEIKNFYIS</sequence>
<reference evidence="1 2" key="1">
    <citation type="journal article" date="2018" name="Sci. Rep.">
        <title>Genomic signatures of local adaptation to the degree of environmental predictability in rotifers.</title>
        <authorList>
            <person name="Franch-Gras L."/>
            <person name="Hahn C."/>
            <person name="Garcia-Roger E.M."/>
            <person name="Carmona M.J."/>
            <person name="Serra M."/>
            <person name="Gomez A."/>
        </authorList>
    </citation>
    <scope>NUCLEOTIDE SEQUENCE [LARGE SCALE GENOMIC DNA]</scope>
    <source>
        <strain evidence="1">HYR1</strain>
    </source>
</reference>
<dbReference type="OrthoDB" id="2154985at2759"/>
<name>A0A3M7SBF7_BRAPC</name>
<dbReference type="EMBL" id="REGN01001715">
    <property type="protein sequence ID" value="RNA32985.1"/>
    <property type="molecule type" value="Genomic_DNA"/>
</dbReference>
<comment type="caution">
    <text evidence="1">The sequence shown here is derived from an EMBL/GenBank/DDBJ whole genome shotgun (WGS) entry which is preliminary data.</text>
</comment>
<accession>A0A3M7SBF7</accession>
<dbReference type="PANTHER" id="PTHR31859">
    <property type="entry name" value="TETRATRICOPEPTIDE REPEAT PROTEIN 39 FAMILY MEMBER"/>
    <property type="match status" value="1"/>
</dbReference>
<dbReference type="SUPFAM" id="SSF48452">
    <property type="entry name" value="TPR-like"/>
    <property type="match status" value="1"/>
</dbReference>
<dbReference type="STRING" id="10195.A0A3M7SBF7"/>